<gene>
    <name evidence="1" type="ORF">ACFQ1S_16795</name>
</gene>
<protein>
    <submittedName>
        <fullName evidence="1">Uncharacterized protein</fullName>
    </submittedName>
</protein>
<dbReference type="Proteomes" id="UP001597045">
    <property type="component" value="Unassembled WGS sequence"/>
</dbReference>
<accession>A0ABW3M8R3</accession>
<organism evidence="1 2">
    <name type="scientific">Kibdelosporangium lantanae</name>
    <dbReference type="NCBI Taxonomy" id="1497396"/>
    <lineage>
        <taxon>Bacteria</taxon>
        <taxon>Bacillati</taxon>
        <taxon>Actinomycetota</taxon>
        <taxon>Actinomycetes</taxon>
        <taxon>Pseudonocardiales</taxon>
        <taxon>Pseudonocardiaceae</taxon>
        <taxon>Kibdelosporangium</taxon>
    </lineage>
</organism>
<keyword evidence="2" id="KW-1185">Reference proteome</keyword>
<name>A0ABW3M8R3_9PSEU</name>
<sequence>MSVNIDVSFTVRELKDESERAGVAALLTEVLKTEGLDEEVSLTLGDDGGTLFVQANSDHPIIFSGFYRWSEEFEESLTSQVAALVPHAEVDFDWGYPDEE</sequence>
<evidence type="ECO:0000313" key="1">
    <source>
        <dbReference type="EMBL" id="MFD1047087.1"/>
    </source>
</evidence>
<proteinExistence type="predicted"/>
<comment type="caution">
    <text evidence="1">The sequence shown here is derived from an EMBL/GenBank/DDBJ whole genome shotgun (WGS) entry which is preliminary data.</text>
</comment>
<reference evidence="2" key="1">
    <citation type="journal article" date="2019" name="Int. J. Syst. Evol. Microbiol.">
        <title>The Global Catalogue of Microorganisms (GCM) 10K type strain sequencing project: providing services to taxonomists for standard genome sequencing and annotation.</title>
        <authorList>
            <consortium name="The Broad Institute Genomics Platform"/>
            <consortium name="The Broad Institute Genome Sequencing Center for Infectious Disease"/>
            <person name="Wu L."/>
            <person name="Ma J."/>
        </authorList>
    </citation>
    <scope>NUCLEOTIDE SEQUENCE [LARGE SCALE GENOMIC DNA]</scope>
    <source>
        <strain evidence="2">JCM 31486</strain>
    </source>
</reference>
<evidence type="ECO:0000313" key="2">
    <source>
        <dbReference type="Proteomes" id="UP001597045"/>
    </source>
</evidence>
<dbReference type="EMBL" id="JBHTIS010000922">
    <property type="protein sequence ID" value="MFD1047087.1"/>
    <property type="molecule type" value="Genomic_DNA"/>
</dbReference>